<sequence length="154" mass="18471">MRVHKEKYKKAVKMLEEGKSYREISKELGLSFSQIRDISRNMGIYVDLEERKRELRRLKREIKKLERYKAQLEKEIEKKRSIIEGLEEAVEELNSIDKLVEDILHKFYMGGRLYIPKEFRDLEEKMKKFHGSVVRLNASVYVEKAIKVLEKVSH</sequence>
<feature type="coiled-coil region" evidence="1">
    <location>
        <begin position="45"/>
        <end position="96"/>
    </location>
</feature>
<evidence type="ECO:0000313" key="2">
    <source>
        <dbReference type="EMBL" id="USH00447.1"/>
    </source>
</evidence>
<name>A0A9E7SDC7_9EURY</name>
<evidence type="ECO:0000313" key="3">
    <source>
        <dbReference type="Proteomes" id="UP001056425"/>
    </source>
</evidence>
<proteinExistence type="predicted"/>
<accession>A0A9E7SDC7</accession>
<dbReference type="Proteomes" id="UP001056425">
    <property type="component" value="Chromosome"/>
</dbReference>
<dbReference type="RefSeq" id="WP_251949798.1">
    <property type="nucleotide sequence ID" value="NZ_CP080572.1"/>
</dbReference>
<dbReference type="GeneID" id="72777279"/>
<protein>
    <submittedName>
        <fullName evidence="2">Helix-turn-helix domain-containing protein</fullName>
    </submittedName>
</protein>
<dbReference type="AlphaFoldDB" id="A0A9E7SDC7"/>
<dbReference type="EMBL" id="CP080572">
    <property type="protein sequence ID" value="USH00447.1"/>
    <property type="molecule type" value="Genomic_DNA"/>
</dbReference>
<gene>
    <name evidence="2" type="ORF">K1720_03005</name>
</gene>
<organism evidence="2 3">
    <name type="scientific">Thermococcus argininiproducens</name>
    <dbReference type="NCBI Taxonomy" id="2866384"/>
    <lineage>
        <taxon>Archaea</taxon>
        <taxon>Methanobacteriati</taxon>
        <taxon>Methanobacteriota</taxon>
        <taxon>Thermococci</taxon>
        <taxon>Thermococcales</taxon>
        <taxon>Thermococcaceae</taxon>
        <taxon>Thermococcus</taxon>
    </lineage>
</organism>
<dbReference type="KEGG" id="thei:K1720_03005"/>
<reference evidence="2 3" key="1">
    <citation type="submission" date="2021-08" db="EMBL/GenBank/DDBJ databases">
        <title>Thermococcus onnuriiensis IOH2.</title>
        <authorList>
            <person name="Park Y.-J."/>
        </authorList>
    </citation>
    <scope>NUCLEOTIDE SEQUENCE [LARGE SCALE GENOMIC DNA]</scope>
    <source>
        <strain evidence="2 3">IOH2</strain>
    </source>
</reference>
<keyword evidence="3" id="KW-1185">Reference proteome</keyword>
<evidence type="ECO:0000256" key="1">
    <source>
        <dbReference type="SAM" id="Coils"/>
    </source>
</evidence>
<keyword evidence="1" id="KW-0175">Coiled coil</keyword>
<dbReference type="Gene3D" id="1.10.10.60">
    <property type="entry name" value="Homeodomain-like"/>
    <property type="match status" value="1"/>
</dbReference>